<keyword evidence="3" id="KW-1185">Reference proteome</keyword>
<organism evidence="2 3">
    <name type="scientific">Dipteronia dyeriana</name>
    <dbReference type="NCBI Taxonomy" id="168575"/>
    <lineage>
        <taxon>Eukaryota</taxon>
        <taxon>Viridiplantae</taxon>
        <taxon>Streptophyta</taxon>
        <taxon>Embryophyta</taxon>
        <taxon>Tracheophyta</taxon>
        <taxon>Spermatophyta</taxon>
        <taxon>Magnoliopsida</taxon>
        <taxon>eudicotyledons</taxon>
        <taxon>Gunneridae</taxon>
        <taxon>Pentapetalae</taxon>
        <taxon>rosids</taxon>
        <taxon>malvids</taxon>
        <taxon>Sapindales</taxon>
        <taxon>Sapindaceae</taxon>
        <taxon>Hippocastanoideae</taxon>
        <taxon>Acereae</taxon>
        <taxon>Dipteronia</taxon>
    </lineage>
</organism>
<dbReference type="Proteomes" id="UP001280121">
    <property type="component" value="Unassembled WGS sequence"/>
</dbReference>
<name>A0AAE0CHI3_9ROSI</name>
<evidence type="ECO:0000313" key="2">
    <source>
        <dbReference type="EMBL" id="KAK2651881.1"/>
    </source>
</evidence>
<keyword evidence="1" id="KW-0472">Membrane</keyword>
<evidence type="ECO:0000256" key="1">
    <source>
        <dbReference type="SAM" id="Phobius"/>
    </source>
</evidence>
<comment type="caution">
    <text evidence="2">The sequence shown here is derived from an EMBL/GenBank/DDBJ whole genome shotgun (WGS) entry which is preliminary data.</text>
</comment>
<gene>
    <name evidence="2" type="ORF">Ddye_011737</name>
</gene>
<proteinExistence type="predicted"/>
<keyword evidence="1" id="KW-1133">Transmembrane helix</keyword>
<dbReference type="EMBL" id="JANJYI010000004">
    <property type="protein sequence ID" value="KAK2651881.1"/>
    <property type="molecule type" value="Genomic_DNA"/>
</dbReference>
<evidence type="ECO:0000313" key="3">
    <source>
        <dbReference type="Proteomes" id="UP001280121"/>
    </source>
</evidence>
<accession>A0AAE0CHI3</accession>
<feature type="transmembrane region" description="Helical" evidence="1">
    <location>
        <begin position="34"/>
        <end position="54"/>
    </location>
</feature>
<reference evidence="2" key="1">
    <citation type="journal article" date="2023" name="Plant J.">
        <title>Genome sequences and population genomics provide insights into the demographic history, inbreeding, and mutation load of two 'living fossil' tree species of Dipteronia.</title>
        <authorList>
            <person name="Feng Y."/>
            <person name="Comes H.P."/>
            <person name="Chen J."/>
            <person name="Zhu S."/>
            <person name="Lu R."/>
            <person name="Zhang X."/>
            <person name="Li P."/>
            <person name="Qiu J."/>
            <person name="Olsen K.M."/>
            <person name="Qiu Y."/>
        </authorList>
    </citation>
    <scope>NUCLEOTIDE SEQUENCE</scope>
    <source>
        <strain evidence="2">KIB01</strain>
    </source>
</reference>
<dbReference type="AlphaFoldDB" id="A0AAE0CHI3"/>
<protein>
    <submittedName>
        <fullName evidence="2">Uncharacterized protein</fullName>
    </submittedName>
</protein>
<sequence>MKLAAGLWHWQVPDNIAGGGKEGELGRKHSRVNFLGVSMVASYIAILLSVFNVVKTNSTLEVIKNPSD</sequence>
<keyword evidence="1" id="KW-0812">Transmembrane</keyword>